<evidence type="ECO:0000313" key="4">
    <source>
        <dbReference type="EMBL" id="KIU21131.1"/>
    </source>
</evidence>
<dbReference type="InterPro" id="IPR001296">
    <property type="entry name" value="Glyco_trans_1"/>
</dbReference>
<dbReference type="PATRIC" id="fig|137591.25.peg.860"/>
<dbReference type="Gene3D" id="3.40.50.2000">
    <property type="entry name" value="Glycogen Phosphorylase B"/>
    <property type="match status" value="3"/>
</dbReference>
<dbReference type="Proteomes" id="UP000032287">
    <property type="component" value="Unassembled WGS sequence"/>
</dbReference>
<keyword evidence="5" id="KW-1185">Reference proteome</keyword>
<dbReference type="eggNOG" id="COG0438">
    <property type="taxonomic scope" value="Bacteria"/>
</dbReference>
<keyword evidence="1 4" id="KW-0328">Glycosyltransferase</keyword>
<evidence type="ECO:0000256" key="1">
    <source>
        <dbReference type="ARBA" id="ARBA00022676"/>
    </source>
</evidence>
<dbReference type="AlphaFoldDB" id="A0A0D1LZE0"/>
<dbReference type="EMBL" id="JWHU01000012">
    <property type="protein sequence ID" value="KIU21131.1"/>
    <property type="molecule type" value="Genomic_DNA"/>
</dbReference>
<name>A0A0D1LZE0_9LACO</name>
<dbReference type="GO" id="GO:0016757">
    <property type="term" value="F:glycosyltransferase activity"/>
    <property type="evidence" value="ECO:0007669"/>
    <property type="project" value="UniProtKB-KW"/>
</dbReference>
<dbReference type="PANTHER" id="PTHR12526">
    <property type="entry name" value="GLYCOSYLTRANSFERASE"/>
    <property type="match status" value="1"/>
</dbReference>
<sequence length="644" mass="73058">MNFFVNEGLAAQGSGIEHAQVQRGKLFRKNGQSFKIVTRVYNANGHRDLLAWQLNDAEVINMYDYYEGTEYVPDRIVTAEDVEWGGRPVAVVEPMADKPETFMAFEDIERTRFLGRIHVDLEHENRVTMVEVFEHFGNLFRVDTYDSRGFISRQQYIDPDGTPNTNVFVDRQGRPVIEEFLRRKGPRMSETLLMNRQHIDAQNQLADNARMSGQPFEAKPFEAPQFVNFIAGYRLIKRNGMTYIFDSFDELTAEFVNDLNNDFYSAEQPNVFIMDRTTAADEGLLHMDRPAYIGFHLHNLHASDTRDVMTTDENNNYEFDFMHMNDYQAIISAMPRQTADVVARYAPKATPFTIPVGVVPAEIREANRVPMADREPNSVLMIVRRAPDKRPAAVAEALMIANQKQPGLNAHLDVYGYFDNTGNNKTNKDLINLFDKYGLPKPTMLNEKGEETTDINEVRRLDSPVVTLHDYVTDRDELYAIHRSHQVYGLASMMEGFNISMMEAMSNGLPGVSTNVNYGPNDLIIDGENGYLTAWAPEGQEDEFVSEMADRFLELFNDPQKLQTFSDAAYDHSDRYYEENVWQAWQGLLDDANKRWPAMAAQAPALSNVGVGEGGTTMTAYTLGQRADEVTINGVAGVTYFAAN</sequence>
<keyword evidence="2 4" id="KW-0808">Transferase</keyword>
<gene>
    <name evidence="4" type="primary">gtf1_2</name>
    <name evidence="4" type="ORF">QX99_00891</name>
</gene>
<evidence type="ECO:0000256" key="2">
    <source>
        <dbReference type="ARBA" id="ARBA00022679"/>
    </source>
</evidence>
<dbReference type="RefSeq" id="WP_043711098.1">
    <property type="nucleotide sequence ID" value="NZ_JALOCT010000004.1"/>
</dbReference>
<evidence type="ECO:0000313" key="5">
    <source>
        <dbReference type="Proteomes" id="UP000032287"/>
    </source>
</evidence>
<dbReference type="EC" id="2.4.1.-" evidence="4"/>
<dbReference type="Pfam" id="PF00534">
    <property type="entry name" value="Glycos_transf_1"/>
    <property type="match status" value="1"/>
</dbReference>
<protein>
    <submittedName>
        <fullName evidence="4">Gtf1_2 protein</fullName>
        <ecNumber evidence="4">2.4.1.-</ecNumber>
    </submittedName>
</protein>
<dbReference type="SUPFAM" id="SSF53756">
    <property type="entry name" value="UDP-Glycosyltransferase/glycogen phosphorylase"/>
    <property type="match status" value="1"/>
</dbReference>
<comment type="caution">
    <text evidence="4">The sequence shown here is derived from an EMBL/GenBank/DDBJ whole genome shotgun (WGS) entry which is preliminary data.</text>
</comment>
<dbReference type="STRING" id="137591.AO080_04930"/>
<reference evidence="4 5" key="1">
    <citation type="journal article" date="2015" name="Microbiology (Mosc.)">
        <title>Genomics of the Weissella cibaria species with an examination of its metabolic traits.</title>
        <authorList>
            <person name="Lynch K.M."/>
            <person name="Lucid A."/>
            <person name="Arendt E.K."/>
            <person name="Sleator R.D."/>
            <person name="Lucey B."/>
            <person name="Coffey A."/>
        </authorList>
    </citation>
    <scope>NUCLEOTIDE SEQUENCE [LARGE SCALE GENOMIC DNA]</scope>
    <source>
        <strain evidence="4 5">MG1</strain>
    </source>
</reference>
<proteinExistence type="predicted"/>
<organism evidence="4 5">
    <name type="scientific">Weissella cibaria</name>
    <dbReference type="NCBI Taxonomy" id="137591"/>
    <lineage>
        <taxon>Bacteria</taxon>
        <taxon>Bacillati</taxon>
        <taxon>Bacillota</taxon>
        <taxon>Bacilli</taxon>
        <taxon>Lactobacillales</taxon>
        <taxon>Lactobacillaceae</taxon>
        <taxon>Weissella</taxon>
    </lineage>
</organism>
<dbReference type="PANTHER" id="PTHR12526:SF629">
    <property type="entry name" value="TEICHURONIC ACID BIOSYNTHESIS GLYCOSYLTRANSFERASE TUAH-RELATED"/>
    <property type="match status" value="1"/>
</dbReference>
<feature type="domain" description="Glycosyl transferase family 1" evidence="3">
    <location>
        <begin position="378"/>
        <end position="570"/>
    </location>
</feature>
<evidence type="ECO:0000259" key="3">
    <source>
        <dbReference type="Pfam" id="PF00534"/>
    </source>
</evidence>
<accession>A0A0D1LZE0</accession>